<dbReference type="OrthoDB" id="2360054at2759"/>
<keyword evidence="2" id="KW-1185">Reference proteome</keyword>
<gene>
    <name evidence="1" type="ORF">AMORRO_LOCUS6444</name>
</gene>
<accession>A0A9N9BJU0</accession>
<evidence type="ECO:0000313" key="2">
    <source>
        <dbReference type="Proteomes" id="UP000789342"/>
    </source>
</evidence>
<dbReference type="Proteomes" id="UP000789342">
    <property type="component" value="Unassembled WGS sequence"/>
</dbReference>
<sequence>MTHLVSKIEALLLDEPLNSLCGMSAVYLTIENNILSSLEYIREIADHAPLVFDDDFMVNVLVLISSGYISIKGLKAFKALNIERELSPDYSYEKIVANINMLKYKLEHPGSEINTNLYGSLRQSLKHINPSELTWQNPEANIILNDDLGLIKNLGRRQKKFDDVFDVKISCG</sequence>
<comment type="caution">
    <text evidence="1">The sequence shown here is derived from an EMBL/GenBank/DDBJ whole genome shotgun (WGS) entry which is preliminary data.</text>
</comment>
<evidence type="ECO:0000313" key="1">
    <source>
        <dbReference type="EMBL" id="CAG8570494.1"/>
    </source>
</evidence>
<protein>
    <submittedName>
        <fullName evidence="1">7558_t:CDS:1</fullName>
    </submittedName>
</protein>
<reference evidence="1" key="1">
    <citation type="submission" date="2021-06" db="EMBL/GenBank/DDBJ databases">
        <authorList>
            <person name="Kallberg Y."/>
            <person name="Tangrot J."/>
            <person name="Rosling A."/>
        </authorList>
    </citation>
    <scope>NUCLEOTIDE SEQUENCE</scope>
    <source>
        <strain evidence="1">CL551</strain>
    </source>
</reference>
<dbReference type="AlphaFoldDB" id="A0A9N9BJU0"/>
<proteinExistence type="predicted"/>
<dbReference type="EMBL" id="CAJVPV010004296">
    <property type="protein sequence ID" value="CAG8570494.1"/>
    <property type="molecule type" value="Genomic_DNA"/>
</dbReference>
<organism evidence="1 2">
    <name type="scientific">Acaulospora morrowiae</name>
    <dbReference type="NCBI Taxonomy" id="94023"/>
    <lineage>
        <taxon>Eukaryota</taxon>
        <taxon>Fungi</taxon>
        <taxon>Fungi incertae sedis</taxon>
        <taxon>Mucoromycota</taxon>
        <taxon>Glomeromycotina</taxon>
        <taxon>Glomeromycetes</taxon>
        <taxon>Diversisporales</taxon>
        <taxon>Acaulosporaceae</taxon>
        <taxon>Acaulospora</taxon>
    </lineage>
</organism>
<name>A0A9N9BJU0_9GLOM</name>